<dbReference type="RefSeq" id="WP_168521280.1">
    <property type="nucleotide sequence ID" value="NZ_JAAXLS010000045.1"/>
</dbReference>
<dbReference type="CDD" id="cd07043">
    <property type="entry name" value="STAS_anti-anti-sigma_factors"/>
    <property type="match status" value="1"/>
</dbReference>
<dbReference type="Gene3D" id="3.30.750.24">
    <property type="entry name" value="STAS domain"/>
    <property type="match status" value="1"/>
</dbReference>
<dbReference type="InterPro" id="IPR036513">
    <property type="entry name" value="STAS_dom_sf"/>
</dbReference>
<reference evidence="2 3" key="1">
    <citation type="submission" date="2020-04" db="EMBL/GenBank/DDBJ databases">
        <title>Novel species.</title>
        <authorList>
            <person name="Teo W.F.A."/>
            <person name="Lipun K."/>
            <person name="Srisuk N."/>
            <person name="Duangmal K."/>
        </authorList>
    </citation>
    <scope>NUCLEOTIDE SEQUENCE [LARGE SCALE GENOMIC DNA]</scope>
    <source>
        <strain evidence="2 3">K13G38</strain>
    </source>
</reference>
<keyword evidence="3" id="KW-1185">Reference proteome</keyword>
<dbReference type="EMBL" id="JAAXLS010000045">
    <property type="protein sequence ID" value="NKQ57947.1"/>
    <property type="molecule type" value="Genomic_DNA"/>
</dbReference>
<proteinExistence type="predicted"/>
<comment type="caution">
    <text evidence="2">The sequence shown here is derived from an EMBL/GenBank/DDBJ whole genome shotgun (WGS) entry which is preliminary data.</text>
</comment>
<dbReference type="SUPFAM" id="SSF52091">
    <property type="entry name" value="SpoIIaa-like"/>
    <property type="match status" value="1"/>
</dbReference>
<name>A0ABX1JDS9_9PSEU</name>
<accession>A0ABX1JDS9</accession>
<dbReference type="PROSITE" id="PS50801">
    <property type="entry name" value="STAS"/>
    <property type="match status" value="1"/>
</dbReference>
<evidence type="ECO:0000259" key="1">
    <source>
        <dbReference type="PROSITE" id="PS50801"/>
    </source>
</evidence>
<protein>
    <submittedName>
        <fullName evidence="2">STAS domain-containing protein</fullName>
    </submittedName>
</protein>
<dbReference type="Pfam" id="PF01740">
    <property type="entry name" value="STAS"/>
    <property type="match status" value="1"/>
</dbReference>
<gene>
    <name evidence="2" type="ORF">HFP15_34310</name>
</gene>
<sequence length="103" mass="10690">MAYTLHIEPGTAGPVTVRVAGEIDVVNAGEFETEVKAISGPLVLDLGGLDYLDSAGFAALDALLSRRDLTVVIPPASKLRKVASLVGLPHYDDVAAAGAPHRE</sequence>
<evidence type="ECO:0000313" key="2">
    <source>
        <dbReference type="EMBL" id="NKQ57947.1"/>
    </source>
</evidence>
<feature type="domain" description="STAS" evidence="1">
    <location>
        <begin position="13"/>
        <end position="103"/>
    </location>
</feature>
<dbReference type="Proteomes" id="UP000715441">
    <property type="component" value="Unassembled WGS sequence"/>
</dbReference>
<evidence type="ECO:0000313" key="3">
    <source>
        <dbReference type="Proteomes" id="UP000715441"/>
    </source>
</evidence>
<dbReference type="InterPro" id="IPR002645">
    <property type="entry name" value="STAS_dom"/>
</dbReference>
<organism evidence="2 3">
    <name type="scientific">Amycolatopsis acididurans</name>
    <dbReference type="NCBI Taxonomy" id="2724524"/>
    <lineage>
        <taxon>Bacteria</taxon>
        <taxon>Bacillati</taxon>
        <taxon>Actinomycetota</taxon>
        <taxon>Actinomycetes</taxon>
        <taxon>Pseudonocardiales</taxon>
        <taxon>Pseudonocardiaceae</taxon>
        <taxon>Amycolatopsis</taxon>
    </lineage>
</organism>